<dbReference type="EMBL" id="BAABBY010000019">
    <property type="protein sequence ID" value="GAA4214219.1"/>
    <property type="molecule type" value="Genomic_DNA"/>
</dbReference>
<keyword evidence="2" id="KW-1185">Reference proteome</keyword>
<sequence length="395" mass="43971">MCLILSLYSCKKGADSSNNALSEKEALELIGPAKKLYEMKVTDAPTSRFAVDWSNYVFEGDSILVVKTKGVSISSNGRNKDSDVAMVSGVIFKFKDKQIIRVQKVDFFGKQAVVKDKGLKILASFNKLKSGKSDIADGIFLQYSAKHNMNVAGFSIKNGQIESNRYLAVRRIVSLSNSIGSKTNAHVSNFSNKLMNGYGTSNCEPVYLYIYDKQTGRIISQTWLYDACEDQSDPEVINPTTPPSEPEVDPCANDKAENALSYELAGENNLIVLDNEAAGGTTRSMIYRWTFLRNSFGFWSYMSTERGFHKKIGDEWQWDKLEHLGEGLSGITPATEISVSNFTLQPTIGKYYATAKAYFNFKAKLLCESKLNPIPGTNQNLSATCEVWYVNDIFE</sequence>
<evidence type="ECO:0000313" key="1">
    <source>
        <dbReference type="EMBL" id="GAA4214219.1"/>
    </source>
</evidence>
<comment type="caution">
    <text evidence="1">The sequence shown here is derived from an EMBL/GenBank/DDBJ whole genome shotgun (WGS) entry which is preliminary data.</text>
</comment>
<name>A0ABP8BRN3_9SPHI</name>
<protein>
    <recommendedName>
        <fullName evidence="3">HmuY protein</fullName>
    </recommendedName>
</protein>
<evidence type="ECO:0008006" key="3">
    <source>
        <dbReference type="Google" id="ProtNLM"/>
    </source>
</evidence>
<dbReference type="Proteomes" id="UP001501772">
    <property type="component" value="Unassembled WGS sequence"/>
</dbReference>
<reference evidence="2" key="1">
    <citation type="journal article" date="2019" name="Int. J. Syst. Evol. Microbiol.">
        <title>The Global Catalogue of Microorganisms (GCM) 10K type strain sequencing project: providing services to taxonomists for standard genome sequencing and annotation.</title>
        <authorList>
            <consortium name="The Broad Institute Genomics Platform"/>
            <consortium name="The Broad Institute Genome Sequencing Center for Infectious Disease"/>
            <person name="Wu L."/>
            <person name="Ma J."/>
        </authorList>
    </citation>
    <scope>NUCLEOTIDE SEQUENCE [LARGE SCALE GENOMIC DNA]</scope>
    <source>
        <strain evidence="2">JCM 17626</strain>
    </source>
</reference>
<gene>
    <name evidence="1" type="ORF">GCM10022289_47500</name>
</gene>
<evidence type="ECO:0000313" key="2">
    <source>
        <dbReference type="Proteomes" id="UP001501772"/>
    </source>
</evidence>
<accession>A0ABP8BRN3</accession>
<proteinExistence type="predicted"/>
<organism evidence="1 2">
    <name type="scientific">Pedobacter jeongneungensis</name>
    <dbReference type="NCBI Taxonomy" id="947309"/>
    <lineage>
        <taxon>Bacteria</taxon>
        <taxon>Pseudomonadati</taxon>
        <taxon>Bacteroidota</taxon>
        <taxon>Sphingobacteriia</taxon>
        <taxon>Sphingobacteriales</taxon>
        <taxon>Sphingobacteriaceae</taxon>
        <taxon>Pedobacter</taxon>
    </lineage>
</organism>